<protein>
    <submittedName>
        <fullName evidence="2">Uncharacterized protein</fullName>
    </submittedName>
</protein>
<feature type="compositionally biased region" description="Pro residues" evidence="1">
    <location>
        <begin position="10"/>
        <end position="29"/>
    </location>
</feature>
<evidence type="ECO:0000313" key="3">
    <source>
        <dbReference type="Proteomes" id="UP001199106"/>
    </source>
</evidence>
<proteinExistence type="predicted"/>
<feature type="region of interest" description="Disordered" evidence="1">
    <location>
        <begin position="1"/>
        <end position="52"/>
    </location>
</feature>
<dbReference type="AlphaFoldDB" id="A0AAD4NWD7"/>
<dbReference type="Proteomes" id="UP001199106">
    <property type="component" value="Unassembled WGS sequence"/>
</dbReference>
<gene>
    <name evidence="2" type="ORF">G6011_01376</name>
</gene>
<organism evidence="2 3">
    <name type="scientific">Alternaria panax</name>
    <dbReference type="NCBI Taxonomy" id="48097"/>
    <lineage>
        <taxon>Eukaryota</taxon>
        <taxon>Fungi</taxon>
        <taxon>Dikarya</taxon>
        <taxon>Ascomycota</taxon>
        <taxon>Pezizomycotina</taxon>
        <taxon>Dothideomycetes</taxon>
        <taxon>Pleosporomycetidae</taxon>
        <taxon>Pleosporales</taxon>
        <taxon>Pleosporineae</taxon>
        <taxon>Pleosporaceae</taxon>
        <taxon>Alternaria</taxon>
        <taxon>Alternaria sect. Panax</taxon>
    </lineage>
</organism>
<evidence type="ECO:0000256" key="1">
    <source>
        <dbReference type="SAM" id="MobiDB-lite"/>
    </source>
</evidence>
<comment type="caution">
    <text evidence="2">The sequence shown here is derived from an EMBL/GenBank/DDBJ whole genome shotgun (WGS) entry which is preliminary data.</text>
</comment>
<name>A0AAD4NWD7_9PLEO</name>
<keyword evidence="3" id="KW-1185">Reference proteome</keyword>
<sequence length="225" mass="24919">MSPLNDAVMPTPPTVQTPTPSPHPEPSVLPKPTADVSDADSDGNNKSDDARQPLEKALNLIVNVETLTKLCDLEGADAIRIRDTLIKHYTDISKTQAYHATVCEFSYNNLLASLEQESTLDEKVAAHYDRFVRKMEEAETAMGEQHKQAMMMDAMKSIRLARENSQLARNLRETIGNTKAKLRQNDSKMMAGRDKLVNLLYGAVLYCLQVDSSAVQGEAEDNKAN</sequence>
<dbReference type="EMBL" id="JAANER010000001">
    <property type="protein sequence ID" value="KAG9196255.1"/>
    <property type="molecule type" value="Genomic_DNA"/>
</dbReference>
<reference evidence="2" key="1">
    <citation type="submission" date="2021-07" db="EMBL/GenBank/DDBJ databases">
        <title>Genome Resource of American Ginseng Black Spot Pathogen Alternaria panax.</title>
        <authorList>
            <person name="Qiu C."/>
            <person name="Wang W."/>
            <person name="Liu Z."/>
        </authorList>
    </citation>
    <scope>NUCLEOTIDE SEQUENCE</scope>
    <source>
        <strain evidence="2">BNCC115425</strain>
    </source>
</reference>
<evidence type="ECO:0000313" key="2">
    <source>
        <dbReference type="EMBL" id="KAG9196255.1"/>
    </source>
</evidence>
<feature type="compositionally biased region" description="Basic and acidic residues" evidence="1">
    <location>
        <begin position="43"/>
        <end position="52"/>
    </location>
</feature>
<accession>A0AAD4NWD7</accession>